<feature type="signal peptide" evidence="6">
    <location>
        <begin position="1"/>
        <end position="18"/>
    </location>
</feature>
<keyword evidence="3" id="KW-0479">Metal-binding</keyword>
<evidence type="ECO:0000313" key="9">
    <source>
        <dbReference type="Proteomes" id="UP001629113"/>
    </source>
</evidence>
<dbReference type="InterPro" id="IPR011650">
    <property type="entry name" value="Peptidase_M20_dimer"/>
</dbReference>
<keyword evidence="9" id="KW-1185">Reference proteome</keyword>
<evidence type="ECO:0000313" key="8">
    <source>
        <dbReference type="EMBL" id="KAL3424723.1"/>
    </source>
</evidence>
<dbReference type="InterPro" id="IPR036264">
    <property type="entry name" value="Bact_exopeptidase_dim_dom"/>
</dbReference>
<dbReference type="PANTHER" id="PTHR43808:SF8">
    <property type="entry name" value="PEPTIDASE M20 DIMERISATION DOMAIN-CONTAINING PROTEIN"/>
    <property type="match status" value="1"/>
</dbReference>
<evidence type="ECO:0000256" key="5">
    <source>
        <dbReference type="ARBA" id="ARBA00022833"/>
    </source>
</evidence>
<organism evidence="8 9">
    <name type="scientific">Phlyctema vagabunda</name>
    <dbReference type="NCBI Taxonomy" id="108571"/>
    <lineage>
        <taxon>Eukaryota</taxon>
        <taxon>Fungi</taxon>
        <taxon>Dikarya</taxon>
        <taxon>Ascomycota</taxon>
        <taxon>Pezizomycotina</taxon>
        <taxon>Leotiomycetes</taxon>
        <taxon>Helotiales</taxon>
        <taxon>Dermateaceae</taxon>
        <taxon>Phlyctema</taxon>
    </lineage>
</organism>
<evidence type="ECO:0000256" key="4">
    <source>
        <dbReference type="ARBA" id="ARBA00022801"/>
    </source>
</evidence>
<dbReference type="EMBL" id="JBFCZG010000003">
    <property type="protein sequence ID" value="KAL3424723.1"/>
    <property type="molecule type" value="Genomic_DNA"/>
</dbReference>
<keyword evidence="4" id="KW-0378">Hydrolase</keyword>
<proteinExistence type="inferred from homology"/>
<comment type="cofactor">
    <cofactor evidence="1">
        <name>Zn(2+)</name>
        <dbReference type="ChEBI" id="CHEBI:29105"/>
    </cofactor>
</comment>
<evidence type="ECO:0000256" key="6">
    <source>
        <dbReference type="SAM" id="SignalP"/>
    </source>
</evidence>
<dbReference type="InterPro" id="IPR050072">
    <property type="entry name" value="Peptidase_M20A"/>
</dbReference>
<feature type="chain" id="PRO_5045951246" evidence="6">
    <location>
        <begin position="19"/>
        <end position="375"/>
    </location>
</feature>
<dbReference type="Gene3D" id="3.40.630.10">
    <property type="entry name" value="Zn peptidases"/>
    <property type="match status" value="1"/>
</dbReference>
<sequence>MKLLALSGLVLLSNWVSAHSIGAQQPISSGPSSSGTSLVELHKTLIEHESISGNEKNVTAYLASYLKKQGFTVELQEVTPVRHNVLAYIGEQRKTKTAISSHLDTVPPFWPYERVGDEIWGRGSVDAKGSVAAQVKAVEELWAAGKIAEGDVSLLFVVGEEVSGTGMIKANDLGLSWETVIFGEPTELKLATGHKGILSVFLTAKGKAGHSGYPELGRNANAMLIPALYALTTLELPWSEKYGNTTLNIGRMEGGVAGNVIAEDATAIVALRLAAGEPEAVQKIILDAIKKTGQELDVRFTQGYGPIPIDSDVKGFEKIVVNYGTDIPNLKGDHKRYLYGPGSILVAHSDHEHLSIADLETAVEGYKTLLEHSLK</sequence>
<dbReference type="InterPro" id="IPR002933">
    <property type="entry name" value="Peptidase_M20"/>
</dbReference>
<gene>
    <name evidence="8" type="ORF">PVAG01_04004</name>
</gene>
<dbReference type="PROSITE" id="PS00759">
    <property type="entry name" value="ARGE_DAPE_CPG2_2"/>
    <property type="match status" value="1"/>
</dbReference>
<dbReference type="InterPro" id="IPR001261">
    <property type="entry name" value="ArgE/DapE_CS"/>
</dbReference>
<dbReference type="Proteomes" id="UP001629113">
    <property type="component" value="Unassembled WGS sequence"/>
</dbReference>
<evidence type="ECO:0000259" key="7">
    <source>
        <dbReference type="Pfam" id="PF07687"/>
    </source>
</evidence>
<comment type="caution">
    <text evidence="8">The sequence shown here is derived from an EMBL/GenBank/DDBJ whole genome shotgun (WGS) entry which is preliminary data.</text>
</comment>
<evidence type="ECO:0000256" key="2">
    <source>
        <dbReference type="ARBA" id="ARBA00006247"/>
    </source>
</evidence>
<dbReference type="CDD" id="cd05652">
    <property type="entry name" value="M20_ArgE_DapE-like_fungal"/>
    <property type="match status" value="1"/>
</dbReference>
<dbReference type="PANTHER" id="PTHR43808">
    <property type="entry name" value="ACETYLORNITHINE DEACETYLASE"/>
    <property type="match status" value="1"/>
</dbReference>
<accession>A0ABR4PN27</accession>
<feature type="domain" description="Peptidase M20 dimerisation" evidence="7">
    <location>
        <begin position="192"/>
        <end position="293"/>
    </location>
</feature>
<protein>
    <submittedName>
        <fullName evidence="8">C6 zinc finger domain-containing protein</fullName>
    </submittedName>
</protein>
<reference evidence="8 9" key="1">
    <citation type="submission" date="2024-06" db="EMBL/GenBank/DDBJ databases">
        <title>Complete genome of Phlyctema vagabunda strain 19-DSS-EL-015.</title>
        <authorList>
            <person name="Fiorenzani C."/>
        </authorList>
    </citation>
    <scope>NUCLEOTIDE SEQUENCE [LARGE SCALE GENOMIC DNA]</scope>
    <source>
        <strain evidence="8 9">19-DSS-EL-015</strain>
    </source>
</reference>
<dbReference type="Pfam" id="PF01546">
    <property type="entry name" value="Peptidase_M20"/>
    <property type="match status" value="1"/>
</dbReference>
<evidence type="ECO:0000256" key="1">
    <source>
        <dbReference type="ARBA" id="ARBA00001947"/>
    </source>
</evidence>
<evidence type="ECO:0000256" key="3">
    <source>
        <dbReference type="ARBA" id="ARBA00022723"/>
    </source>
</evidence>
<comment type="similarity">
    <text evidence="2">Belongs to the peptidase M20A family.</text>
</comment>
<dbReference type="SUPFAM" id="SSF55031">
    <property type="entry name" value="Bacterial exopeptidase dimerisation domain"/>
    <property type="match status" value="1"/>
</dbReference>
<keyword evidence="5" id="KW-0862">Zinc</keyword>
<name>A0ABR4PN27_9HELO</name>
<dbReference type="SUPFAM" id="SSF53187">
    <property type="entry name" value="Zn-dependent exopeptidases"/>
    <property type="match status" value="1"/>
</dbReference>
<dbReference type="Gene3D" id="3.30.70.360">
    <property type="match status" value="1"/>
</dbReference>
<keyword evidence="6" id="KW-0732">Signal</keyword>
<dbReference type="Pfam" id="PF07687">
    <property type="entry name" value="M20_dimer"/>
    <property type="match status" value="1"/>
</dbReference>